<feature type="domain" description="FecR N-terminal" evidence="2">
    <location>
        <begin position="14"/>
        <end position="55"/>
    </location>
</feature>
<reference evidence="3 4" key="1">
    <citation type="submission" date="2023-07" db="EMBL/GenBank/DDBJ databases">
        <title>Sorghum-associated microbial communities from plants grown in Nebraska, USA.</title>
        <authorList>
            <person name="Schachtman D."/>
        </authorList>
    </citation>
    <scope>NUCLEOTIDE SEQUENCE [LARGE SCALE GENOMIC DNA]</scope>
    <source>
        <strain evidence="3 4">CC60</strain>
    </source>
</reference>
<dbReference type="Gene3D" id="3.55.50.30">
    <property type="match status" value="1"/>
</dbReference>
<dbReference type="PANTHER" id="PTHR30273:SF2">
    <property type="entry name" value="PROTEIN FECR"/>
    <property type="match status" value="1"/>
</dbReference>
<dbReference type="PANTHER" id="PTHR30273">
    <property type="entry name" value="PERIPLASMIC SIGNAL SENSOR AND SIGMA FACTOR ACTIVATOR FECR-RELATED"/>
    <property type="match status" value="1"/>
</dbReference>
<dbReference type="Gene3D" id="2.60.120.1440">
    <property type="match status" value="1"/>
</dbReference>
<dbReference type="PIRSF" id="PIRSF018266">
    <property type="entry name" value="FecR"/>
    <property type="match status" value="1"/>
</dbReference>
<dbReference type="InterPro" id="IPR006860">
    <property type="entry name" value="FecR"/>
</dbReference>
<accession>A0ABT9SVH5</accession>
<dbReference type="Pfam" id="PF16220">
    <property type="entry name" value="DUF4880"/>
    <property type="match status" value="1"/>
</dbReference>
<evidence type="ECO:0000313" key="4">
    <source>
        <dbReference type="Proteomes" id="UP001237737"/>
    </source>
</evidence>
<proteinExistence type="predicted"/>
<evidence type="ECO:0000313" key="3">
    <source>
        <dbReference type="EMBL" id="MDQ0008529.1"/>
    </source>
</evidence>
<gene>
    <name evidence="3" type="ORF">J2T07_000688</name>
</gene>
<dbReference type="Proteomes" id="UP001237737">
    <property type="component" value="Unassembled WGS sequence"/>
</dbReference>
<evidence type="ECO:0000259" key="2">
    <source>
        <dbReference type="Pfam" id="PF16220"/>
    </source>
</evidence>
<dbReference type="EMBL" id="JAUSSK010000001">
    <property type="protein sequence ID" value="MDQ0008529.1"/>
    <property type="molecule type" value="Genomic_DNA"/>
</dbReference>
<comment type="caution">
    <text evidence="3">The sequence shown here is derived from an EMBL/GenBank/DDBJ whole genome shotgun (WGS) entry which is preliminary data.</text>
</comment>
<organism evidence="3 4">
    <name type="scientific">Luteibacter jiangsuensis</name>
    <dbReference type="NCBI Taxonomy" id="637577"/>
    <lineage>
        <taxon>Bacteria</taxon>
        <taxon>Pseudomonadati</taxon>
        <taxon>Pseudomonadota</taxon>
        <taxon>Gammaproteobacteria</taxon>
        <taxon>Lysobacterales</taxon>
        <taxon>Rhodanobacteraceae</taxon>
        <taxon>Luteibacter</taxon>
    </lineage>
</organism>
<keyword evidence="4" id="KW-1185">Reference proteome</keyword>
<dbReference type="Pfam" id="PF04773">
    <property type="entry name" value="FecR"/>
    <property type="match status" value="1"/>
</dbReference>
<dbReference type="InterPro" id="IPR032623">
    <property type="entry name" value="FecR_N"/>
</dbReference>
<dbReference type="InterPro" id="IPR012373">
    <property type="entry name" value="Ferrdict_sens_TM"/>
</dbReference>
<evidence type="ECO:0000259" key="1">
    <source>
        <dbReference type="Pfam" id="PF04773"/>
    </source>
</evidence>
<protein>
    <submittedName>
        <fullName evidence="3">Ferric-dicitrate binding protein FerR (Iron transport regulator)</fullName>
    </submittedName>
</protein>
<name>A0ABT9SVH5_9GAMM</name>
<sequence length="325" mass="35287">MSDMGTTSIHESERQARAWLVHLTSGTATREDGEAFRRWCLASEQHAAAFARTRRMWEDLGPAIAQRAERMDRDQPSAPRHGVRMNRRMFLATAVSASVAAVLIGRYGADLVPGAADGSRLRTAVGEQRRVEVVRGVTVEMNTATDIGLRGSGKDITGMRLRSGEAVVRIDASRTIPFVVELADATLTSTPGTSFAVRCIDRDAAVTCLDGHAVLALGAARTEVKPAQQVAFDDRGMAPAVAVNPDTALAWRQRVLIYDNQPLADVVADINRYRPGRIVITDRALGERRVHARFTLDQMADVATLIQDAYGAHATHLPGGWVLLS</sequence>
<feature type="domain" description="FecR protein" evidence="1">
    <location>
        <begin position="120"/>
        <end position="212"/>
    </location>
</feature>